<dbReference type="InterPro" id="IPR027417">
    <property type="entry name" value="P-loop_NTPase"/>
</dbReference>
<keyword evidence="1" id="KW-1133">Transmembrane helix</keyword>
<dbReference type="Gene3D" id="3.40.50.300">
    <property type="entry name" value="P-loop containing nucleotide triphosphate hydrolases"/>
    <property type="match status" value="1"/>
</dbReference>
<feature type="transmembrane region" description="Helical" evidence="1">
    <location>
        <begin position="54"/>
        <end position="73"/>
    </location>
</feature>
<feature type="transmembrane region" description="Helical" evidence="1">
    <location>
        <begin position="79"/>
        <end position="96"/>
    </location>
</feature>
<accession>A0A8J6XCU5</accession>
<dbReference type="Pfam" id="PF10412">
    <property type="entry name" value="TrwB_AAD_bind"/>
    <property type="match status" value="1"/>
</dbReference>
<feature type="transmembrane region" description="Helical" evidence="1">
    <location>
        <begin position="26"/>
        <end position="47"/>
    </location>
</feature>
<name>A0A8J6XCU5_9CYAN</name>
<dbReference type="SUPFAM" id="SSF52540">
    <property type="entry name" value="P-loop containing nucleoside triphosphate hydrolases"/>
    <property type="match status" value="1"/>
</dbReference>
<organism evidence="3 4">
    <name type="scientific">Iningainema tapete BLCC-T55</name>
    <dbReference type="NCBI Taxonomy" id="2748662"/>
    <lineage>
        <taxon>Bacteria</taxon>
        <taxon>Bacillati</taxon>
        <taxon>Cyanobacteriota</taxon>
        <taxon>Cyanophyceae</taxon>
        <taxon>Nostocales</taxon>
        <taxon>Scytonemataceae</taxon>
        <taxon>Iningainema tapete</taxon>
    </lineage>
</organism>
<dbReference type="Proteomes" id="UP000629098">
    <property type="component" value="Unassembled WGS sequence"/>
</dbReference>
<keyword evidence="1" id="KW-0812">Transmembrane</keyword>
<dbReference type="InterPro" id="IPR019476">
    <property type="entry name" value="T4SS_TraD_DNA-bd"/>
</dbReference>
<dbReference type="AlphaFoldDB" id="A0A8J6XCU5"/>
<keyword evidence="4" id="KW-1185">Reference proteome</keyword>
<evidence type="ECO:0000313" key="4">
    <source>
        <dbReference type="Proteomes" id="UP000629098"/>
    </source>
</evidence>
<gene>
    <name evidence="3" type="ORF">ICL16_00460</name>
</gene>
<evidence type="ECO:0000259" key="2">
    <source>
        <dbReference type="Pfam" id="PF10412"/>
    </source>
</evidence>
<proteinExistence type="predicted"/>
<comment type="caution">
    <text evidence="3">The sequence shown here is derived from an EMBL/GenBank/DDBJ whole genome shotgun (WGS) entry which is preliminary data.</text>
</comment>
<evidence type="ECO:0000313" key="3">
    <source>
        <dbReference type="EMBL" id="MBD2770635.1"/>
    </source>
</evidence>
<dbReference type="EMBL" id="JACXAE010000007">
    <property type="protein sequence ID" value="MBD2770635.1"/>
    <property type="molecule type" value="Genomic_DNA"/>
</dbReference>
<keyword evidence="3" id="KW-0238">DNA-binding</keyword>
<dbReference type="GO" id="GO:0003677">
    <property type="term" value="F:DNA binding"/>
    <property type="evidence" value="ECO:0007669"/>
    <property type="project" value="UniProtKB-KW"/>
</dbReference>
<feature type="domain" description="Type IV secretion system coupling protein TraD DNA-binding" evidence="2">
    <location>
        <begin position="136"/>
        <end position="203"/>
    </location>
</feature>
<evidence type="ECO:0000256" key="1">
    <source>
        <dbReference type="SAM" id="Phobius"/>
    </source>
</evidence>
<reference evidence="3" key="1">
    <citation type="submission" date="2020-09" db="EMBL/GenBank/DDBJ databases">
        <title>Iningainema tapete sp. nov. (Scytonemataceae, Cyanobacteria) from greenhouses in central Florida (USA) produces two types of nodularin with biosynthetic potential for microcystin-LR and anabaenopeptins.</title>
        <authorList>
            <person name="Berthold D.E."/>
            <person name="Lefler F.W."/>
            <person name="Huang I.-S."/>
            <person name="Abdulla H."/>
            <person name="Zimba P.V."/>
            <person name="Laughinghouse H.D. IV."/>
        </authorList>
    </citation>
    <scope>NUCLEOTIDE SEQUENCE</scope>
    <source>
        <strain evidence="3">BLCCT55</strain>
    </source>
</reference>
<dbReference type="RefSeq" id="WP_190824935.1">
    <property type="nucleotide sequence ID" value="NZ_CAWPPI010000007.1"/>
</dbReference>
<sequence>MFNKEATQFDATGLIKIGIGLAAGLVAYQVAKFFGPLFPLLLITAWWLPRRGQFPVKVAAITTAIFIVLALLYGWGGLWRLNLIVGAVLVLIPTVLTDKVLRGTTLATAKELQRQLVTKETQLLKPQGKQPITPKLEIGGIVLPNYLENLSFGFFGAPGSGKSQSILQVLHTLRQRDDWRVIVLDRNGELMEKLYSEGDIIFNVQ</sequence>
<protein>
    <submittedName>
        <fullName evidence="3">Type IV secretion system DNA-binding domain-containing protein</fullName>
    </submittedName>
</protein>
<keyword evidence="1" id="KW-0472">Membrane</keyword>